<dbReference type="Gene3D" id="2.60.40.60">
    <property type="entry name" value="Cadherins"/>
    <property type="match status" value="10"/>
</dbReference>
<dbReference type="PANTHER" id="PTHR24025:SF18">
    <property type="entry name" value="CADHERIN-23"/>
    <property type="match status" value="1"/>
</dbReference>
<reference evidence="17" key="4">
    <citation type="submission" date="2025-09" db="UniProtKB">
        <authorList>
            <consortium name="Ensembl"/>
        </authorList>
    </citation>
    <scope>IDENTIFICATION</scope>
    <source>
        <strain evidence="17">HNI</strain>
    </source>
</reference>
<evidence type="ECO:0000256" key="5">
    <source>
        <dbReference type="ARBA" id="ARBA00022737"/>
    </source>
</evidence>
<comment type="function">
    <text evidence="12">Cadherins are calcium-dependent cell adhesion proteins. They preferentially interact with themselves in a homophilic manner in connecting cells. CDH23 is required for establishing and/or maintaining the proper organization of the stereocilia bundle of hair cells in the cochlea and the vestibule during late embryonic/early postnatal development. It is part of the functional network formed by USH1C, USH1G, CDH23 and MYO7A that mediates mechanotransduction in cochlear hair cells. Required for normal hearing.</text>
</comment>
<reference key="1">
    <citation type="journal article" date="2007" name="Nature">
        <title>The medaka draft genome and insights into vertebrate genome evolution.</title>
        <authorList>
            <person name="Kasahara M."/>
            <person name="Naruse K."/>
            <person name="Sasaki S."/>
            <person name="Nakatani Y."/>
            <person name="Qu W."/>
            <person name="Ahsan B."/>
            <person name="Yamada T."/>
            <person name="Nagayasu Y."/>
            <person name="Doi K."/>
            <person name="Kasai Y."/>
            <person name="Jindo T."/>
            <person name="Kobayashi D."/>
            <person name="Shimada A."/>
            <person name="Toyoda A."/>
            <person name="Kuroki Y."/>
            <person name="Fujiyama A."/>
            <person name="Sasaki T."/>
            <person name="Shimizu A."/>
            <person name="Asakawa S."/>
            <person name="Shimizu N."/>
            <person name="Hashimoto S."/>
            <person name="Yang J."/>
            <person name="Lee Y."/>
            <person name="Matsushima K."/>
            <person name="Sugano S."/>
            <person name="Sakaizumi M."/>
            <person name="Narita T."/>
            <person name="Ohishi K."/>
            <person name="Haga S."/>
            <person name="Ohta F."/>
            <person name="Nomoto H."/>
            <person name="Nogata K."/>
            <person name="Morishita T."/>
            <person name="Endo T."/>
            <person name="Shin-I T."/>
            <person name="Takeda H."/>
            <person name="Morishita S."/>
            <person name="Kohara Y."/>
        </authorList>
    </citation>
    <scope>NUCLEOTIDE SEQUENCE [LARGE SCALE GENOMIC DNA]</scope>
    <source>
        <strain>Hd-rR</strain>
    </source>
</reference>
<feature type="domain" description="Cadherin" evidence="16">
    <location>
        <begin position="827"/>
        <end position="931"/>
    </location>
</feature>
<keyword evidence="2" id="KW-1003">Cell membrane</keyword>
<dbReference type="GO" id="GO:0009653">
    <property type="term" value="P:anatomical structure morphogenesis"/>
    <property type="evidence" value="ECO:0007669"/>
    <property type="project" value="UniProtKB-ARBA"/>
</dbReference>
<keyword evidence="9" id="KW-1133">Transmembrane helix</keyword>
<dbReference type="GO" id="GO:0007156">
    <property type="term" value="P:homophilic cell adhesion via plasma membrane adhesion molecules"/>
    <property type="evidence" value="ECO:0007669"/>
    <property type="project" value="InterPro"/>
</dbReference>
<evidence type="ECO:0000313" key="18">
    <source>
        <dbReference type="Proteomes" id="UP000265180"/>
    </source>
</evidence>
<feature type="domain" description="Cadherin" evidence="16">
    <location>
        <begin position="23"/>
        <end position="84"/>
    </location>
</feature>
<feature type="domain" description="Cadherin" evidence="16">
    <location>
        <begin position="514"/>
        <end position="627"/>
    </location>
</feature>
<feature type="domain" description="Cadherin" evidence="16">
    <location>
        <begin position="189"/>
        <end position="300"/>
    </location>
</feature>
<evidence type="ECO:0000256" key="10">
    <source>
        <dbReference type="ARBA" id="ARBA00023136"/>
    </source>
</evidence>
<dbReference type="InterPro" id="IPR020894">
    <property type="entry name" value="Cadherin_CS"/>
</dbReference>
<dbReference type="PROSITE" id="PS00232">
    <property type="entry name" value="CADHERIN_1"/>
    <property type="match status" value="5"/>
</dbReference>
<reference evidence="17" key="3">
    <citation type="submission" date="2025-08" db="UniProtKB">
        <authorList>
            <consortium name="Ensembl"/>
        </authorList>
    </citation>
    <scope>IDENTIFICATION</scope>
    <source>
        <strain evidence="17">HNI</strain>
    </source>
</reference>
<feature type="domain" description="Cadherin" evidence="16">
    <location>
        <begin position="413"/>
        <end position="513"/>
    </location>
</feature>
<keyword evidence="5" id="KW-0677">Repeat</keyword>
<feature type="domain" description="Cadherin" evidence="16">
    <location>
        <begin position="623"/>
        <end position="714"/>
    </location>
</feature>
<dbReference type="FunFam" id="2.60.40.60:FF:000155">
    <property type="entry name" value="cadherin-23 isoform X1"/>
    <property type="match status" value="1"/>
</dbReference>
<protein>
    <recommendedName>
        <fullName evidence="13">Cadherin-23</fullName>
    </recommendedName>
    <alternativeName>
        <fullName evidence="14">Otocadherin</fullName>
    </alternativeName>
</protein>
<dbReference type="InterPro" id="IPR015919">
    <property type="entry name" value="Cadherin-like_sf"/>
</dbReference>
<dbReference type="PROSITE" id="PS50268">
    <property type="entry name" value="CADHERIN_2"/>
    <property type="match status" value="9"/>
</dbReference>
<reference evidence="17 18" key="2">
    <citation type="submission" date="2017-04" db="EMBL/GenBank/DDBJ databases">
        <title>CpG methylation of centromeres and impact of large insertions on vertebrate speciation.</title>
        <authorList>
            <person name="Ichikawa K."/>
            <person name="Yoshimura J."/>
            <person name="Morishita S."/>
        </authorList>
    </citation>
    <scope>NUCLEOTIDE SEQUENCE</scope>
    <source>
        <strain evidence="17 18">HNI</strain>
    </source>
</reference>
<dbReference type="GO" id="GO:0007605">
    <property type="term" value="P:sensory perception of sound"/>
    <property type="evidence" value="ECO:0007669"/>
    <property type="project" value="UniProtKB-KW"/>
</dbReference>
<feature type="domain" description="Cadherin" evidence="16">
    <location>
        <begin position="301"/>
        <end position="412"/>
    </location>
</feature>
<evidence type="ECO:0000256" key="4">
    <source>
        <dbReference type="ARBA" id="ARBA00022729"/>
    </source>
</evidence>
<dbReference type="Ensembl" id="ENSORLT00020006918.1">
    <property type="protein sequence ID" value="ENSORLP00020005065.1"/>
    <property type="gene ID" value="ENSORLG00020005898.1"/>
</dbReference>
<keyword evidence="10" id="KW-0472">Membrane</keyword>
<evidence type="ECO:0000256" key="3">
    <source>
        <dbReference type="ARBA" id="ARBA00022692"/>
    </source>
</evidence>
<dbReference type="InterPro" id="IPR050971">
    <property type="entry name" value="Cadherin-domain_protein"/>
</dbReference>
<dbReference type="FunFam" id="2.60.40.60:FF:000156">
    <property type="entry name" value="cadherin-23 isoform X1"/>
    <property type="match status" value="1"/>
</dbReference>
<keyword evidence="4" id="KW-0732">Signal</keyword>
<evidence type="ECO:0000256" key="13">
    <source>
        <dbReference type="ARBA" id="ARBA00069624"/>
    </source>
</evidence>
<dbReference type="FunFam" id="2.60.40.60:FF:000147">
    <property type="entry name" value="Cadherin 23"/>
    <property type="match status" value="1"/>
</dbReference>
<dbReference type="AlphaFoldDB" id="A0A3P9K920"/>
<sequence length="1012" mass="111215">NQYFFKLGIKQHPKNGGKHSNEVLAEDPENEPLLFGVLGEESMRFFSVNPDTGVVWLRQQLDREVVKDTVNIQIGDVNDNAPTFHGQPYTVRIPEDTPVGRSIFMVNATDPDQGTGGSILFSFQPPSPFFAIDGARGTVTVTRPLDYETTTAYQLTVNATDQDKLKPLSRLANLAISITDVQDMDPIFTNLPYNTNLQENVPLGYQVRNITAHDQDLGAPRGIGYTIISGNTNSVFALDYISGSLTVNGQLDRENPLYSSGFTLTVKATELKDDRSPSDATVRTTFTILLIDVNDNAPNFNSSEYRVLITELAQVGFALPLFIQAEDKDEVSGANSMFQVFLTGNNSEYFTISPTAVQGRADIRVRVALPLDFERIRSYSFSLFANESVSEHVGFARVFIDLINENDNRPIFSKPLYNISLPENTPTGTSLLQVLATDGDVGSFGVVRYSFTDDPDQFSLDPVTGLVLLQAPLDYELMRRFTLTVLATDGGGEETAGRIRVNVLDVNDNAPLFQKEAYAGSLSENQQTVQSVARIRATDEDSPPNNLLTYTITSASAFSSYFSIVMVEGYAVISVIRPLDYEKVPNGMIYLTVMAKDGGNPALNSTVAVTVEVMVSNNTTRCGATVLVVNATDLDASREFGQASLIYSLEGSSQFRLNSRSGEITTTALLDREQKSEYILIVRAVDGGVGPQQKTGIATVNITILDINDNAPMWLDEPYNANVVEMSPINTDVITVTALDLDNGENGTVVYSINPENPFYTIDNRTGRIRTSGLTLDRESTNVRDSVLMRNIIISAVDRGSPPLRASASTTVFVNLLDLNDNDPTFVNLPFVAELSEGLSIGTSFFRVRVEDPDEGKNGEITMALQMGMPRLDFFLNTSSGVLTSMAVLDREQIQQYYLRIIAYDAGKFPRTSTSTLTVLVLDVNDETPTFNPRVYNVSLKENIPRDFVVTLLSCSDNDTGLNAELSYFITGQRSQWEVFLKSTAHPPPLPHSPIIHLHPPLLFCSPPSSAW</sequence>
<accession>A0A3P9K920</accession>
<keyword evidence="8" id="KW-0130">Cell adhesion</keyword>
<dbReference type="FunFam" id="2.60.40.60:FF:000098">
    <property type="entry name" value="cadherin-23 isoform X1"/>
    <property type="match status" value="1"/>
</dbReference>
<organism evidence="17 18">
    <name type="scientific">Oryzias latipes</name>
    <name type="common">Japanese rice fish</name>
    <name type="synonym">Japanese killifish</name>
    <dbReference type="NCBI Taxonomy" id="8090"/>
    <lineage>
        <taxon>Eukaryota</taxon>
        <taxon>Metazoa</taxon>
        <taxon>Chordata</taxon>
        <taxon>Craniata</taxon>
        <taxon>Vertebrata</taxon>
        <taxon>Euteleostomi</taxon>
        <taxon>Actinopterygii</taxon>
        <taxon>Neopterygii</taxon>
        <taxon>Teleostei</taxon>
        <taxon>Neoteleostei</taxon>
        <taxon>Acanthomorphata</taxon>
        <taxon>Ovalentaria</taxon>
        <taxon>Atherinomorphae</taxon>
        <taxon>Beloniformes</taxon>
        <taxon>Adrianichthyidae</taxon>
        <taxon>Oryziinae</taxon>
        <taxon>Oryzias</taxon>
    </lineage>
</organism>
<evidence type="ECO:0000256" key="1">
    <source>
        <dbReference type="ARBA" id="ARBA00004251"/>
    </source>
</evidence>
<dbReference type="SMART" id="SM00112">
    <property type="entry name" value="CA"/>
    <property type="match status" value="9"/>
</dbReference>
<proteinExistence type="predicted"/>
<feature type="domain" description="Cadherin" evidence="16">
    <location>
        <begin position="715"/>
        <end position="826"/>
    </location>
</feature>
<dbReference type="GO" id="GO:0005509">
    <property type="term" value="F:calcium ion binding"/>
    <property type="evidence" value="ECO:0007669"/>
    <property type="project" value="UniProtKB-UniRule"/>
</dbReference>
<keyword evidence="6" id="KW-1009">Hearing</keyword>
<dbReference type="Pfam" id="PF00028">
    <property type="entry name" value="Cadherin"/>
    <property type="match status" value="7"/>
</dbReference>
<dbReference type="PANTHER" id="PTHR24025">
    <property type="entry name" value="DESMOGLEIN FAMILY MEMBER"/>
    <property type="match status" value="1"/>
</dbReference>
<evidence type="ECO:0000256" key="7">
    <source>
        <dbReference type="ARBA" id="ARBA00022837"/>
    </source>
</evidence>
<evidence type="ECO:0000256" key="15">
    <source>
        <dbReference type="PROSITE-ProRule" id="PRU00043"/>
    </source>
</evidence>
<dbReference type="PRINTS" id="PR00205">
    <property type="entry name" value="CADHERIN"/>
</dbReference>
<name>A0A3P9K920_ORYLA</name>
<feature type="domain" description="Cadherin" evidence="16">
    <location>
        <begin position="85"/>
        <end position="188"/>
    </location>
</feature>
<dbReference type="FunFam" id="2.60.40.60:FF:000060">
    <property type="entry name" value="Putative cadherin-23"/>
    <property type="match status" value="1"/>
</dbReference>
<dbReference type="Proteomes" id="UP000265180">
    <property type="component" value="Chromosome 15"/>
</dbReference>
<evidence type="ECO:0000256" key="9">
    <source>
        <dbReference type="ARBA" id="ARBA00022989"/>
    </source>
</evidence>
<keyword evidence="7 15" id="KW-0106">Calcium</keyword>
<evidence type="ECO:0000256" key="11">
    <source>
        <dbReference type="ARBA" id="ARBA00023180"/>
    </source>
</evidence>
<keyword evidence="11" id="KW-0325">Glycoprotein</keyword>
<evidence type="ECO:0000313" key="17">
    <source>
        <dbReference type="Ensembl" id="ENSORLP00020005065.1"/>
    </source>
</evidence>
<comment type="subcellular location">
    <subcellularLocation>
        <location evidence="1">Cell membrane</location>
        <topology evidence="1">Single-pass type I membrane protein</topology>
    </subcellularLocation>
</comment>
<evidence type="ECO:0000256" key="12">
    <source>
        <dbReference type="ARBA" id="ARBA00057485"/>
    </source>
</evidence>
<dbReference type="InterPro" id="IPR002126">
    <property type="entry name" value="Cadherin-like_dom"/>
</dbReference>
<dbReference type="CDD" id="cd11304">
    <property type="entry name" value="Cadherin_repeat"/>
    <property type="match status" value="8"/>
</dbReference>
<keyword evidence="3" id="KW-0812">Transmembrane</keyword>
<dbReference type="FunFam" id="2.60.40.60:FF:000020">
    <property type="entry name" value="Dachsous cadherin-related 1b"/>
    <property type="match status" value="2"/>
</dbReference>
<evidence type="ECO:0000256" key="14">
    <source>
        <dbReference type="ARBA" id="ARBA00081619"/>
    </source>
</evidence>
<evidence type="ECO:0000256" key="6">
    <source>
        <dbReference type="ARBA" id="ARBA00022740"/>
    </source>
</evidence>
<dbReference type="SUPFAM" id="SSF49313">
    <property type="entry name" value="Cadherin-like"/>
    <property type="match status" value="10"/>
</dbReference>
<dbReference type="GO" id="GO:0005886">
    <property type="term" value="C:plasma membrane"/>
    <property type="evidence" value="ECO:0007669"/>
    <property type="project" value="UniProtKB-SubCell"/>
</dbReference>
<dbReference type="FunFam" id="2.60.40.60:FF:000130">
    <property type="entry name" value="cadherin-23 isoform X1"/>
    <property type="match status" value="1"/>
</dbReference>
<evidence type="ECO:0000256" key="2">
    <source>
        <dbReference type="ARBA" id="ARBA00022475"/>
    </source>
</evidence>
<evidence type="ECO:0000259" key="16">
    <source>
        <dbReference type="PROSITE" id="PS50268"/>
    </source>
</evidence>
<evidence type="ECO:0000256" key="8">
    <source>
        <dbReference type="ARBA" id="ARBA00022889"/>
    </source>
</evidence>